<dbReference type="InterPro" id="IPR050558">
    <property type="entry name" value="PTS_Sugar-Specific_Components"/>
</dbReference>
<organism evidence="16 17">
    <name type="scientific">Paenibacillus amylolyticus</name>
    <dbReference type="NCBI Taxonomy" id="1451"/>
    <lineage>
        <taxon>Bacteria</taxon>
        <taxon>Bacillati</taxon>
        <taxon>Bacillota</taxon>
        <taxon>Bacilli</taxon>
        <taxon>Bacillales</taxon>
        <taxon>Paenibacillaceae</taxon>
        <taxon>Paenibacillus</taxon>
    </lineage>
</organism>
<dbReference type="InterPro" id="IPR010973">
    <property type="entry name" value="PTS_IIBC_sucr"/>
</dbReference>
<dbReference type="NCBIfam" id="TIGR00830">
    <property type="entry name" value="PTBA"/>
    <property type="match status" value="1"/>
</dbReference>
<feature type="transmembrane region" description="Helical" evidence="12">
    <location>
        <begin position="395"/>
        <end position="414"/>
    </location>
</feature>
<comment type="caution">
    <text evidence="16">The sequence shown here is derived from an EMBL/GenBank/DDBJ whole genome shotgun (WGS) entry which is preliminary data.</text>
</comment>
<dbReference type="FunFam" id="2.70.70.10:FF:000001">
    <property type="entry name" value="PTS system glucose-specific IIA component"/>
    <property type="match status" value="1"/>
</dbReference>
<dbReference type="SUPFAM" id="SSF51261">
    <property type="entry name" value="Duplicated hybrid motif"/>
    <property type="match status" value="1"/>
</dbReference>
<evidence type="ECO:0000259" key="15">
    <source>
        <dbReference type="PROSITE" id="PS51103"/>
    </source>
</evidence>
<comment type="subcellular location">
    <subcellularLocation>
        <location evidence="1">Cell membrane</location>
        <topology evidence="1">Multi-pass membrane protein</topology>
    </subcellularLocation>
</comment>
<dbReference type="GO" id="GO:0016301">
    <property type="term" value="F:kinase activity"/>
    <property type="evidence" value="ECO:0007669"/>
    <property type="project" value="UniProtKB-KW"/>
</dbReference>
<dbReference type="Pfam" id="PF00367">
    <property type="entry name" value="PTS_EIIB"/>
    <property type="match status" value="1"/>
</dbReference>
<dbReference type="Proteomes" id="UP000323664">
    <property type="component" value="Unassembled WGS sequence"/>
</dbReference>
<dbReference type="EMBL" id="RIAS01000003">
    <property type="protein sequence ID" value="KAA8783782.1"/>
    <property type="molecule type" value="Genomic_DNA"/>
</dbReference>
<dbReference type="PANTHER" id="PTHR30175">
    <property type="entry name" value="PHOSPHOTRANSFERASE SYSTEM TRANSPORT PROTEIN"/>
    <property type="match status" value="1"/>
</dbReference>
<dbReference type="CDD" id="cd00212">
    <property type="entry name" value="PTS_IIB_glc"/>
    <property type="match status" value="1"/>
</dbReference>
<dbReference type="GO" id="GO:0009401">
    <property type="term" value="P:phosphoenolpyruvate-dependent sugar phosphotransferase system"/>
    <property type="evidence" value="ECO:0007669"/>
    <property type="project" value="UniProtKB-KW"/>
</dbReference>
<dbReference type="OrthoDB" id="9769191at2"/>
<feature type="transmembrane region" description="Helical" evidence="12">
    <location>
        <begin position="253"/>
        <end position="278"/>
    </location>
</feature>
<feature type="transmembrane region" description="Helical" evidence="12">
    <location>
        <begin position="185"/>
        <end position="206"/>
    </location>
</feature>
<keyword evidence="5" id="KW-0808">Transferase</keyword>
<dbReference type="AlphaFoldDB" id="A0A5M9WQE0"/>
<evidence type="ECO:0000313" key="16">
    <source>
        <dbReference type="EMBL" id="KAA8783782.1"/>
    </source>
</evidence>
<gene>
    <name evidence="16" type="ORF">EC604_07975</name>
</gene>
<feature type="domain" description="PTS EIIC type-1" evidence="15">
    <location>
        <begin position="120"/>
        <end position="471"/>
    </location>
</feature>
<keyword evidence="2" id="KW-0813">Transport</keyword>
<keyword evidence="7 12" id="KW-0812">Transmembrane</keyword>
<dbReference type="PANTHER" id="PTHR30175:SF7">
    <property type="entry name" value="NEGATIVE REGULATOR OF SACY ACTIVITY"/>
    <property type="match status" value="1"/>
</dbReference>
<evidence type="ECO:0000256" key="6">
    <source>
        <dbReference type="ARBA" id="ARBA00022683"/>
    </source>
</evidence>
<proteinExistence type="predicted"/>
<keyword evidence="3" id="KW-1003">Cell membrane</keyword>
<feature type="transmembrane region" description="Helical" evidence="12">
    <location>
        <begin position="218"/>
        <end position="241"/>
    </location>
</feature>
<evidence type="ECO:0000256" key="12">
    <source>
        <dbReference type="SAM" id="Phobius"/>
    </source>
</evidence>
<dbReference type="PROSITE" id="PS51103">
    <property type="entry name" value="PTS_EIIC_TYPE_1"/>
    <property type="match status" value="1"/>
</dbReference>
<evidence type="ECO:0000256" key="9">
    <source>
        <dbReference type="ARBA" id="ARBA00022989"/>
    </source>
</evidence>
<keyword evidence="4" id="KW-0762">Sugar transport</keyword>
<evidence type="ECO:0000259" key="13">
    <source>
        <dbReference type="PROSITE" id="PS51093"/>
    </source>
</evidence>
<dbReference type="PROSITE" id="PS51093">
    <property type="entry name" value="PTS_EIIA_TYPE_1"/>
    <property type="match status" value="1"/>
</dbReference>
<dbReference type="InterPro" id="IPR013013">
    <property type="entry name" value="PTS_EIIC_1"/>
</dbReference>
<keyword evidence="6" id="KW-0598">Phosphotransferase system</keyword>
<dbReference type="GO" id="GO:0005886">
    <property type="term" value="C:plasma membrane"/>
    <property type="evidence" value="ECO:0007669"/>
    <property type="project" value="UniProtKB-SubCell"/>
</dbReference>
<dbReference type="PROSITE" id="PS00371">
    <property type="entry name" value="PTS_EIIA_TYPE_1_HIS"/>
    <property type="match status" value="1"/>
</dbReference>
<reference evidence="16 17" key="1">
    <citation type="journal article" date="2019" name="J. Ind. Microbiol. Biotechnol.">
        <title>Paenibacillus amylolyticus 27C64 has a diverse set of carbohydrate-active enzymes and complete pectin deconstruction system.</title>
        <authorList>
            <person name="Keggi C."/>
            <person name="Doran-Peterson J."/>
        </authorList>
    </citation>
    <scope>NUCLEOTIDE SEQUENCE [LARGE SCALE GENOMIC DNA]</scope>
    <source>
        <strain evidence="16 17">27C64</strain>
    </source>
</reference>
<dbReference type="InterPro" id="IPR001996">
    <property type="entry name" value="PTS_IIB_1"/>
</dbReference>
<dbReference type="InterPro" id="IPR018113">
    <property type="entry name" value="PTrfase_EIIB_Cys"/>
</dbReference>
<dbReference type="GO" id="GO:0090589">
    <property type="term" value="F:protein-phosphocysteine-trehalose phosphotransferase system transporter activity"/>
    <property type="evidence" value="ECO:0007669"/>
    <property type="project" value="TreeGrafter"/>
</dbReference>
<evidence type="ECO:0000256" key="2">
    <source>
        <dbReference type="ARBA" id="ARBA00022448"/>
    </source>
</evidence>
<sequence length="661" mass="70502">MSDNGRIAKEVIQAVGGKDNIASFAHCATRLRIMVKDKEQIDQKQVENIDKVKGAFFNSGQYQIIFGTGTVNRIFEEVEKQGIEGTSKEDVKSQGKKEGNAFQRAIRTFGDVFVPIIPVLVATGLFMGLRGLLTQNEILAWFGATPDDISPNFLLFTQILTDTAFAFLPALVAWSAFRVFGGSPVLGIVLGLMLVNPALPNAYAVADGSAQPLHMFGFIPVVGYQGSVLPAFFVGLLGAKFEKVLRRRVPEALDLILTPFITLTVMITLGLFAIGPVFHSLEEWVLHGTTAVLDLPYGIAGIIIGFFHQIIVVTGVHHIFNFLEIQLLEKTGFNPFNAIITCAMAAQGAACLAVGLKTKNMKLKALALPSSLSAFLGITEPAIFGVNLRYMKPFVMGLIGGAVGGFIASLFHLQGTGMAVTVIPGTLLYLNSQLPLYILSNVTAMAIAFALTWFFGYKDQSVETASGNGLSVESTIVSSASGVASSTSTSVTESVNAASRPKVKQLEIASPIHGTIVELEQVPDPAFAEKHMGEGIAIEPSEGKVYAPFDGVVAHVMDKSKHAVILEHETGVQLLVHIGINTVGLKGKGFVTHVKSGDTVLAGQLLIEFDMEIIEEAGLPLITPVLIPSGNDAIASVTAISNGIVQANGRKVLTIEFTEPQ</sequence>
<dbReference type="InterPro" id="IPR036878">
    <property type="entry name" value="Glu_permease_IIB"/>
</dbReference>
<name>A0A5M9WQE0_PAEAM</name>
<feature type="transmembrane region" description="Helical" evidence="12">
    <location>
        <begin position="434"/>
        <end position="455"/>
    </location>
</feature>
<keyword evidence="8" id="KW-0418">Kinase</keyword>
<dbReference type="RefSeq" id="WP_123063647.1">
    <property type="nucleotide sequence ID" value="NZ_RIAS01000003.1"/>
</dbReference>
<feature type="domain" description="PTS EIIA type-1" evidence="13">
    <location>
        <begin position="524"/>
        <end position="629"/>
    </location>
</feature>
<dbReference type="Pfam" id="PF00358">
    <property type="entry name" value="PTS_EIIA_1"/>
    <property type="match status" value="1"/>
</dbReference>
<dbReference type="PROSITE" id="PS01035">
    <property type="entry name" value="PTS_EIIB_TYPE_1_CYS"/>
    <property type="match status" value="1"/>
</dbReference>
<evidence type="ECO:0000313" key="17">
    <source>
        <dbReference type="Proteomes" id="UP000323664"/>
    </source>
</evidence>
<evidence type="ECO:0000256" key="1">
    <source>
        <dbReference type="ARBA" id="ARBA00004651"/>
    </source>
</evidence>
<evidence type="ECO:0000256" key="7">
    <source>
        <dbReference type="ARBA" id="ARBA00022692"/>
    </source>
</evidence>
<dbReference type="InterPro" id="IPR001127">
    <property type="entry name" value="PTS_EIIA_1_perm"/>
</dbReference>
<dbReference type="Pfam" id="PF02378">
    <property type="entry name" value="PTS_EIIC"/>
    <property type="match status" value="1"/>
</dbReference>
<evidence type="ECO:0000256" key="8">
    <source>
        <dbReference type="ARBA" id="ARBA00022777"/>
    </source>
</evidence>
<dbReference type="GO" id="GO:0008982">
    <property type="term" value="F:protein-N(PI)-phosphohistidine-sugar phosphotransferase activity"/>
    <property type="evidence" value="ECO:0007669"/>
    <property type="project" value="InterPro"/>
</dbReference>
<dbReference type="GO" id="GO:0015771">
    <property type="term" value="P:trehalose transport"/>
    <property type="evidence" value="ECO:0007669"/>
    <property type="project" value="TreeGrafter"/>
</dbReference>
<evidence type="ECO:0000256" key="5">
    <source>
        <dbReference type="ARBA" id="ARBA00022679"/>
    </source>
</evidence>
<feature type="transmembrane region" description="Helical" evidence="12">
    <location>
        <begin position="298"/>
        <end position="323"/>
    </location>
</feature>
<dbReference type="InterPro" id="IPR003352">
    <property type="entry name" value="PTS_EIIC"/>
</dbReference>
<keyword evidence="9 12" id="KW-1133">Transmembrane helix</keyword>
<dbReference type="PROSITE" id="PS51098">
    <property type="entry name" value="PTS_EIIB_TYPE_1"/>
    <property type="match status" value="1"/>
</dbReference>
<protein>
    <submittedName>
        <fullName evidence="16">PTS beta-glucoside transporter subunit IIBCA</fullName>
    </submittedName>
</protein>
<dbReference type="SUPFAM" id="SSF55604">
    <property type="entry name" value="Glucose permease domain IIB"/>
    <property type="match status" value="1"/>
</dbReference>
<feature type="active site" description="Phosphocysteine intermediate; for EIIB activity" evidence="11">
    <location>
        <position position="27"/>
    </location>
</feature>
<dbReference type="Gene3D" id="3.30.1360.60">
    <property type="entry name" value="Glucose permease domain IIB"/>
    <property type="match status" value="1"/>
</dbReference>
<dbReference type="InterPro" id="IPR011055">
    <property type="entry name" value="Dup_hybrid_motif"/>
</dbReference>
<keyword evidence="10 12" id="KW-0472">Membrane</keyword>
<evidence type="ECO:0000259" key="14">
    <source>
        <dbReference type="PROSITE" id="PS51098"/>
    </source>
</evidence>
<feature type="domain" description="PTS EIIB type-1" evidence="14">
    <location>
        <begin position="5"/>
        <end position="88"/>
    </location>
</feature>
<evidence type="ECO:0000256" key="10">
    <source>
        <dbReference type="ARBA" id="ARBA00023136"/>
    </source>
</evidence>
<evidence type="ECO:0000256" key="11">
    <source>
        <dbReference type="PROSITE-ProRule" id="PRU00421"/>
    </source>
</evidence>
<feature type="transmembrane region" description="Helical" evidence="12">
    <location>
        <begin position="112"/>
        <end position="133"/>
    </location>
</feature>
<dbReference type="Gene3D" id="2.70.70.10">
    <property type="entry name" value="Glucose Permease (Domain IIA)"/>
    <property type="match status" value="1"/>
</dbReference>
<dbReference type="FunFam" id="3.30.1360.60:FF:000001">
    <property type="entry name" value="PTS system glucose-specific IIBC component PtsG"/>
    <property type="match status" value="1"/>
</dbReference>
<accession>A0A5M9WQE0</accession>
<feature type="transmembrane region" description="Helical" evidence="12">
    <location>
        <begin position="335"/>
        <end position="356"/>
    </location>
</feature>
<feature type="transmembrane region" description="Helical" evidence="12">
    <location>
        <begin position="368"/>
        <end position="388"/>
    </location>
</feature>
<dbReference type="NCBIfam" id="TIGR00826">
    <property type="entry name" value="EIIB_glc"/>
    <property type="match status" value="1"/>
</dbReference>
<evidence type="ECO:0000256" key="4">
    <source>
        <dbReference type="ARBA" id="ARBA00022597"/>
    </source>
</evidence>
<dbReference type="NCBIfam" id="TIGR01996">
    <property type="entry name" value="PTS-II-BC-sucr"/>
    <property type="match status" value="1"/>
</dbReference>
<evidence type="ECO:0000256" key="3">
    <source>
        <dbReference type="ARBA" id="ARBA00022475"/>
    </source>
</evidence>
<feature type="transmembrane region" description="Helical" evidence="12">
    <location>
        <begin position="153"/>
        <end position="173"/>
    </location>
</feature>